<accession>A0A847RTZ6</accession>
<evidence type="ECO:0000313" key="2">
    <source>
        <dbReference type="EMBL" id="NLR66563.1"/>
    </source>
</evidence>
<dbReference type="PRINTS" id="PR01955">
    <property type="entry name" value="LANCFRANKIA"/>
</dbReference>
<dbReference type="GO" id="GO:0031179">
    <property type="term" value="P:peptide modification"/>
    <property type="evidence" value="ECO:0007669"/>
    <property type="project" value="InterPro"/>
</dbReference>
<evidence type="ECO:0008006" key="4">
    <source>
        <dbReference type="Google" id="ProtNLM"/>
    </source>
</evidence>
<dbReference type="Pfam" id="PF05147">
    <property type="entry name" value="LANC_like"/>
    <property type="match status" value="1"/>
</dbReference>
<dbReference type="InterPro" id="IPR012341">
    <property type="entry name" value="6hp_glycosidase-like_sf"/>
</dbReference>
<dbReference type="GO" id="GO:0046872">
    <property type="term" value="F:metal ion binding"/>
    <property type="evidence" value="ECO:0007669"/>
    <property type="project" value="UniProtKB-KW"/>
</dbReference>
<dbReference type="AlphaFoldDB" id="A0A847RTZ6"/>
<evidence type="ECO:0000256" key="1">
    <source>
        <dbReference type="PIRSR" id="PIRSR607822-1"/>
    </source>
</evidence>
<keyword evidence="1" id="KW-0862">Zinc</keyword>
<dbReference type="PANTHER" id="PTHR12736:SF7">
    <property type="entry name" value="LANC-LIKE PROTEIN 3"/>
    <property type="match status" value="1"/>
</dbReference>
<name>A0A847RTZ6_9BACT</name>
<dbReference type="SMART" id="SM01260">
    <property type="entry name" value="LANC_like"/>
    <property type="match status" value="1"/>
</dbReference>
<dbReference type="Proteomes" id="UP000570474">
    <property type="component" value="Unassembled WGS sequence"/>
</dbReference>
<dbReference type="RefSeq" id="WP_168872480.1">
    <property type="nucleotide sequence ID" value="NZ_JABAIA010000002.1"/>
</dbReference>
<dbReference type="PRINTS" id="PR01950">
    <property type="entry name" value="LANCSUPER"/>
</dbReference>
<protein>
    <recommendedName>
        <fullName evidence="4">Lanthionine synthetase C-like protein</fullName>
    </recommendedName>
</protein>
<keyword evidence="3" id="KW-1185">Reference proteome</keyword>
<dbReference type="EMBL" id="JABAIA010000002">
    <property type="protein sequence ID" value="NLR66563.1"/>
    <property type="molecule type" value="Genomic_DNA"/>
</dbReference>
<keyword evidence="1" id="KW-0479">Metal-binding</keyword>
<comment type="caution">
    <text evidence="2">The sequence shown here is derived from an EMBL/GenBank/DDBJ whole genome shotgun (WGS) entry which is preliminary data.</text>
</comment>
<sequence length="610" mass="69473">MESPDKKIIETELARIAQLVLPGLQKETIAEKTDLFNGSAGIILFYLRLYDYYKQQHYLDVCITASDTLLWHPKVLQQQYYTLYTGATGLLYLCVKMYEATTYQRYLDRALELTAHFKDDISEGVLQDDWLSGHAGNMFMLTYLHAYTQEETLLPVIRSLTDKLIQQARPALKGWRWGHVKMSYDSLTGFSHGASGIAYALMQVGAYFRDEGLQYLAEQALEYEMQYYDAAAGNWLDLRLTSTCLEREDFFHWDIRRFREDAADTNTWAHGAAGIGVARLFAHRQTSRPEYLQQVEDALQRSLKDAQLLQRGDFTLCSGYGGIVLLLLQAAQVLGRPALRQTAQVIASAAVRYREVHGTYNSYVPTMMQDPGLFSGLAGVGYLLASVLMPYNEDAVLHPVIGINRQASPLYAPGAVKQQLFARYYPHTFALLKTHGWTLPDTENINTLEDHLQHAINTLPGESRVRVTDCFAFEQQLTSLWREHKGLLYYTRRKEIFGGLPEAAPDKVLQLKWTVVEQVLLCRTQWQWDQQERSGEAGEYYYLLQAYEYGVAVYPVGKLTAAIFDHLQGGYTLEEILLRCFNTADREQALSALVAQTLSMRRQGFIQPVS</sequence>
<dbReference type="GO" id="GO:0005886">
    <property type="term" value="C:plasma membrane"/>
    <property type="evidence" value="ECO:0007669"/>
    <property type="project" value="TreeGrafter"/>
</dbReference>
<dbReference type="PANTHER" id="PTHR12736">
    <property type="entry name" value="LANC-LIKE PROTEIN"/>
    <property type="match status" value="1"/>
</dbReference>
<dbReference type="SUPFAM" id="SSF158745">
    <property type="entry name" value="LanC-like"/>
    <property type="match status" value="1"/>
</dbReference>
<organism evidence="2 3">
    <name type="scientific">Chitinophaga varians</name>
    <dbReference type="NCBI Taxonomy" id="2202339"/>
    <lineage>
        <taxon>Bacteria</taxon>
        <taxon>Pseudomonadati</taxon>
        <taxon>Bacteroidota</taxon>
        <taxon>Chitinophagia</taxon>
        <taxon>Chitinophagales</taxon>
        <taxon>Chitinophagaceae</taxon>
        <taxon>Chitinophaga</taxon>
    </lineage>
</organism>
<dbReference type="GO" id="GO:0005975">
    <property type="term" value="P:carbohydrate metabolic process"/>
    <property type="evidence" value="ECO:0007669"/>
    <property type="project" value="InterPro"/>
</dbReference>
<dbReference type="InterPro" id="IPR007822">
    <property type="entry name" value="LANC-like"/>
</dbReference>
<dbReference type="Gene3D" id="1.50.10.10">
    <property type="match status" value="1"/>
</dbReference>
<feature type="binding site" evidence="1">
    <location>
        <position position="317"/>
    </location>
    <ligand>
        <name>Zn(2+)</name>
        <dbReference type="ChEBI" id="CHEBI:29105"/>
    </ligand>
</feature>
<gene>
    <name evidence="2" type="ORF">HGH92_19795</name>
</gene>
<reference evidence="2 3" key="1">
    <citation type="submission" date="2020-04" db="EMBL/GenBank/DDBJ databases">
        <authorList>
            <person name="Yin C."/>
        </authorList>
    </citation>
    <scope>NUCLEOTIDE SEQUENCE [LARGE SCALE GENOMIC DNA]</scope>
    <source>
        <strain evidence="2 3">Ae27</strain>
    </source>
</reference>
<evidence type="ECO:0000313" key="3">
    <source>
        <dbReference type="Proteomes" id="UP000570474"/>
    </source>
</evidence>
<proteinExistence type="predicted"/>